<dbReference type="SUPFAM" id="SSF56672">
    <property type="entry name" value="DNA/RNA polymerases"/>
    <property type="match status" value="1"/>
</dbReference>
<dbReference type="PANTHER" id="PTHR33064:SF37">
    <property type="entry name" value="RIBONUCLEASE H"/>
    <property type="match status" value="1"/>
</dbReference>
<dbReference type="Gene3D" id="3.30.70.270">
    <property type="match status" value="1"/>
</dbReference>
<dbReference type="InterPro" id="IPR043502">
    <property type="entry name" value="DNA/RNA_pol_sf"/>
</dbReference>
<dbReference type="Proteomes" id="UP000824469">
    <property type="component" value="Unassembled WGS sequence"/>
</dbReference>
<protein>
    <submittedName>
        <fullName evidence="1">Uncharacterized protein</fullName>
    </submittedName>
</protein>
<dbReference type="InterPro" id="IPR051320">
    <property type="entry name" value="Viral_Replic_Matur_Polypro"/>
</dbReference>
<comment type="caution">
    <text evidence="1">The sequence shown here is derived from an EMBL/GenBank/DDBJ whole genome shotgun (WGS) entry which is preliminary data.</text>
</comment>
<evidence type="ECO:0000313" key="1">
    <source>
        <dbReference type="EMBL" id="KAH9293883.1"/>
    </source>
</evidence>
<dbReference type="EMBL" id="JAHRHJ020000615">
    <property type="protein sequence ID" value="KAH9293883.1"/>
    <property type="molecule type" value="Genomic_DNA"/>
</dbReference>
<organism evidence="1 2">
    <name type="scientific">Taxus chinensis</name>
    <name type="common">Chinese yew</name>
    <name type="synonym">Taxus wallichiana var. chinensis</name>
    <dbReference type="NCBI Taxonomy" id="29808"/>
    <lineage>
        <taxon>Eukaryota</taxon>
        <taxon>Viridiplantae</taxon>
        <taxon>Streptophyta</taxon>
        <taxon>Embryophyta</taxon>
        <taxon>Tracheophyta</taxon>
        <taxon>Spermatophyta</taxon>
        <taxon>Pinopsida</taxon>
        <taxon>Pinidae</taxon>
        <taxon>Conifers II</taxon>
        <taxon>Cupressales</taxon>
        <taxon>Taxaceae</taxon>
        <taxon>Taxus</taxon>
    </lineage>
</organism>
<feature type="non-terminal residue" evidence="1">
    <location>
        <position position="57"/>
    </location>
</feature>
<feature type="non-terminal residue" evidence="1">
    <location>
        <position position="1"/>
    </location>
</feature>
<dbReference type="AlphaFoldDB" id="A0AA38CCX1"/>
<reference evidence="1 2" key="1">
    <citation type="journal article" date="2021" name="Nat. Plants">
        <title>The Taxus genome provides insights into paclitaxel biosynthesis.</title>
        <authorList>
            <person name="Xiong X."/>
            <person name="Gou J."/>
            <person name="Liao Q."/>
            <person name="Li Y."/>
            <person name="Zhou Q."/>
            <person name="Bi G."/>
            <person name="Li C."/>
            <person name="Du R."/>
            <person name="Wang X."/>
            <person name="Sun T."/>
            <person name="Guo L."/>
            <person name="Liang H."/>
            <person name="Lu P."/>
            <person name="Wu Y."/>
            <person name="Zhang Z."/>
            <person name="Ro D.K."/>
            <person name="Shang Y."/>
            <person name="Huang S."/>
            <person name="Yan J."/>
        </authorList>
    </citation>
    <scope>NUCLEOTIDE SEQUENCE [LARGE SCALE GENOMIC DNA]</scope>
    <source>
        <strain evidence="1">Ta-2019</strain>
    </source>
</reference>
<name>A0AA38CCX1_TAXCH</name>
<dbReference type="InterPro" id="IPR043128">
    <property type="entry name" value="Rev_trsase/Diguanyl_cyclase"/>
</dbReference>
<proteinExistence type="predicted"/>
<sequence>TEVQYLGHIISGEGITIDPSKIRAIMDWPAPTIVTEVHSFMGLAGYYRIFVQEFSQI</sequence>
<accession>A0AA38CCX1</accession>
<dbReference type="PANTHER" id="PTHR33064">
    <property type="entry name" value="POL PROTEIN"/>
    <property type="match status" value="1"/>
</dbReference>
<gene>
    <name evidence="1" type="ORF">KI387_040913</name>
</gene>
<evidence type="ECO:0000313" key="2">
    <source>
        <dbReference type="Proteomes" id="UP000824469"/>
    </source>
</evidence>
<keyword evidence="2" id="KW-1185">Reference proteome</keyword>